<evidence type="ECO:0000256" key="7">
    <source>
        <dbReference type="SAM" id="Phobius"/>
    </source>
</evidence>
<feature type="transmembrane region" description="Helical" evidence="7">
    <location>
        <begin position="1138"/>
        <end position="1156"/>
    </location>
</feature>
<name>A0A0E0Q425_ORYRU</name>
<feature type="compositionally biased region" description="Polar residues" evidence="6">
    <location>
        <begin position="643"/>
        <end position="655"/>
    </location>
</feature>
<dbReference type="EnsemblPlants" id="ORUFI07G02930.1">
    <property type="protein sequence ID" value="ORUFI07G02930.1"/>
    <property type="gene ID" value="ORUFI07G02930"/>
</dbReference>
<feature type="compositionally biased region" description="Pro residues" evidence="6">
    <location>
        <begin position="12"/>
        <end position="25"/>
    </location>
</feature>
<dbReference type="STRING" id="4529.A0A0E0Q425"/>
<organism evidence="10 11">
    <name type="scientific">Oryza rufipogon</name>
    <name type="common">Brownbeard rice</name>
    <name type="synonym">Asian wild rice</name>
    <dbReference type="NCBI Taxonomy" id="4529"/>
    <lineage>
        <taxon>Eukaryota</taxon>
        <taxon>Viridiplantae</taxon>
        <taxon>Streptophyta</taxon>
        <taxon>Embryophyta</taxon>
        <taxon>Tracheophyta</taxon>
        <taxon>Spermatophyta</taxon>
        <taxon>Magnoliopsida</taxon>
        <taxon>Liliopsida</taxon>
        <taxon>Poales</taxon>
        <taxon>Poaceae</taxon>
        <taxon>BOP clade</taxon>
        <taxon>Oryzoideae</taxon>
        <taxon>Oryzeae</taxon>
        <taxon>Oryzinae</taxon>
        <taxon>Oryza</taxon>
    </lineage>
</organism>
<dbReference type="PANTHER" id="PTHR15835">
    <property type="entry name" value="NUCLEAR-INTERACTING PARTNER OF ALK"/>
    <property type="match status" value="1"/>
</dbReference>
<dbReference type="InterPro" id="IPR013909">
    <property type="entry name" value="NuBaID_C"/>
</dbReference>
<keyword evidence="11" id="KW-1185">Reference proteome</keyword>
<evidence type="ECO:0000259" key="8">
    <source>
        <dbReference type="Pfam" id="PF07967"/>
    </source>
</evidence>
<dbReference type="HOGENOM" id="CLU_005552_0_0_1"/>
<feature type="region of interest" description="Disordered" evidence="6">
    <location>
        <begin position="723"/>
        <end position="742"/>
    </location>
</feature>
<comment type="subcellular location">
    <subcellularLocation>
        <location evidence="1">Nucleus</location>
    </subcellularLocation>
</comment>
<evidence type="ECO:0000256" key="3">
    <source>
        <dbReference type="ARBA" id="ARBA00022771"/>
    </source>
</evidence>
<feature type="region of interest" description="Disordered" evidence="6">
    <location>
        <begin position="293"/>
        <end position="335"/>
    </location>
</feature>
<keyword evidence="7" id="KW-0812">Transmembrane</keyword>
<keyword evidence="3" id="KW-0863">Zinc-finger</keyword>
<dbReference type="PANTHER" id="PTHR15835:SF16">
    <property type="entry name" value="F20D23.9 PROTEIN"/>
    <property type="match status" value="1"/>
</dbReference>
<feature type="domain" description="C3HC-type" evidence="8">
    <location>
        <begin position="89"/>
        <end position="212"/>
    </location>
</feature>
<dbReference type="GO" id="GO:0005634">
    <property type="term" value="C:nucleus"/>
    <property type="evidence" value="ECO:0007669"/>
    <property type="project" value="UniProtKB-SubCell"/>
</dbReference>
<evidence type="ECO:0000256" key="1">
    <source>
        <dbReference type="ARBA" id="ARBA00004123"/>
    </source>
</evidence>
<keyword evidence="2" id="KW-0479">Metal-binding</keyword>
<keyword evidence="7" id="KW-0472">Membrane</keyword>
<keyword evidence="4" id="KW-0862">Zinc</keyword>
<dbReference type="GO" id="GO:0008270">
    <property type="term" value="F:zinc ion binding"/>
    <property type="evidence" value="ECO:0007669"/>
    <property type="project" value="UniProtKB-KW"/>
</dbReference>
<feature type="region of interest" description="Disordered" evidence="6">
    <location>
        <begin position="643"/>
        <end position="669"/>
    </location>
</feature>
<evidence type="ECO:0000256" key="6">
    <source>
        <dbReference type="SAM" id="MobiDB-lite"/>
    </source>
</evidence>
<protein>
    <submittedName>
        <fullName evidence="10">Uncharacterized protein</fullName>
    </submittedName>
</protein>
<dbReference type="Gramene" id="ORUFI07G02930.1">
    <property type="protein sequence ID" value="ORUFI07G02930.1"/>
    <property type="gene ID" value="ORUFI07G02930"/>
</dbReference>
<evidence type="ECO:0000313" key="10">
    <source>
        <dbReference type="EnsemblPlants" id="ORUFI07G02930.1"/>
    </source>
</evidence>
<dbReference type="OMA" id="CCINTGS"/>
<dbReference type="InterPro" id="IPR012935">
    <property type="entry name" value="NuBaID_N"/>
</dbReference>
<evidence type="ECO:0000259" key="9">
    <source>
        <dbReference type="Pfam" id="PF08600"/>
    </source>
</evidence>
<evidence type="ECO:0000256" key="4">
    <source>
        <dbReference type="ARBA" id="ARBA00022833"/>
    </source>
</evidence>
<reference evidence="11" key="1">
    <citation type="submission" date="2013-06" db="EMBL/GenBank/DDBJ databases">
        <authorList>
            <person name="Zhao Q."/>
        </authorList>
    </citation>
    <scope>NUCLEOTIDE SEQUENCE</scope>
    <source>
        <strain evidence="11">cv. W1943</strain>
    </source>
</reference>
<dbReference type="Pfam" id="PF07967">
    <property type="entry name" value="zf-C3HC"/>
    <property type="match status" value="1"/>
</dbReference>
<dbReference type="Proteomes" id="UP000008022">
    <property type="component" value="Unassembled WGS sequence"/>
</dbReference>
<feature type="compositionally biased region" description="Low complexity" evidence="6">
    <location>
        <begin position="26"/>
        <end position="38"/>
    </location>
</feature>
<evidence type="ECO:0000256" key="5">
    <source>
        <dbReference type="ARBA" id="ARBA00023242"/>
    </source>
</evidence>
<feature type="region of interest" description="Disordered" evidence="6">
    <location>
        <begin position="464"/>
        <end position="556"/>
    </location>
</feature>
<keyword evidence="7" id="KW-1133">Transmembrane helix</keyword>
<dbReference type="eggNOG" id="KOG4765">
    <property type="taxonomic scope" value="Eukaryota"/>
</dbReference>
<dbReference type="AlphaFoldDB" id="A0A0E0Q425"/>
<proteinExistence type="predicted"/>
<feature type="compositionally biased region" description="Basic and acidic residues" evidence="6">
    <location>
        <begin position="306"/>
        <end position="317"/>
    </location>
</feature>
<feature type="transmembrane region" description="Helical" evidence="7">
    <location>
        <begin position="1088"/>
        <end position="1108"/>
    </location>
</feature>
<feature type="region of interest" description="Disordered" evidence="6">
    <location>
        <begin position="1"/>
        <end position="77"/>
    </location>
</feature>
<sequence length="1178" mass="126056">MREEVRSSSAAPPDPPPRSASPPATPVASSAGASSPPAQTNAASIDWLGGEPISKVESSSQIAPHAPQPSLSTNAAGAAVDFSQPSCRPWERGDLLRRLATFKSSTWASKPKAASSLACARRGWVNIEMDKIACESCGSHLIFTALTSWSPAEVANAGEAFAEQLDASHLGDCPWRGNSCADSLVQFHLTPSALVGGFKDRCDGLLQFISLPVIAKSAIESMKLTRSPQIDRVLSQAITILSGELGYKTDSTTGIDINHQDESCSYSQAQKLISLCGWEPRWLPNVQDWEENSTRSAKHTASADPDQIHSRLPEHKQNSYSASVKKDKGKGKIRVKDSGCSMRSPLLDCSLCGATVRIWDFRSVPRPSHLSINNIDAPDMRKGVLTRGISATSGINGWVAEGTERENVEGRGEAGTDEGKSLSNAQVDLNLTMAGGLPSTHSVMPSMHDHFNDGGMGRDLMIGQPTGSELGGFAASFESRGPSSRKRNLEEGGSTADKPLNRLHPADSIEGTVIDRDGDEVDDGAQDSDIRSNKRPRGFNLFDVNRPSSSGAGPSRNLSFDLDIDVNKFDTYKAEGPSALHNPSASMRASSVIAMDTVHGAEENSTESVEYHPCDVDDVHKPSSAVRSGGMSEALDLNYSNQAPQSSFVQPATESNAREIGGSSMNGGEEVLNAETAPAFARDQLSVGVSGGSVGMGASHEAEIHGVDVSEHKTDSVVGDVEPAPELTENMGNTGESAPGPGMMDEFVPEDVGREEPQGDSQDVASRLVGRADSGSKICGSTKADSVESGEKMSHAIGHESNLQHSLSRNARVYSGIDLSKDEVTQIAKLPANDDYDPGDDLAANGGNDYEAGLPEFDPISHHNNYCPWVNGHVAAACCINTGSSTSTGLSGWQLTVDALETIQSLAQAQNQIMPSDSAASLYKDDHVAPSRKLLKRASHSKFQKSFEAIHDQVIMALRCMLMRARTTALRPPPSSGQTSSPASILAGALRSPAAVLMTPHTSPAAAAASSRRHLSTLFRQIGEGYNPVAKRGLYVRDVLQRFGLTHKRNCSSSAYPAQYSKIRHDPSLELGLRRKGEIWEHIKTASIILGSCSAIAAAYFVVGSFMMQELDAKMKHRFDHAKTHIDAKMDEQGFREAIGMLFLLFILMLFLFALVDADDCKGKSIRKRKKKPSLLHN</sequence>
<feature type="domain" description="NuBaID C-terminal" evidence="9">
    <location>
        <begin position="854"/>
        <end position="903"/>
    </location>
</feature>
<accession>A0A0E0Q425</accession>
<feature type="compositionally biased region" description="Acidic residues" evidence="6">
    <location>
        <begin position="517"/>
        <end position="526"/>
    </location>
</feature>
<feature type="compositionally biased region" description="Polar residues" evidence="6">
    <location>
        <begin position="546"/>
        <end position="556"/>
    </location>
</feature>
<dbReference type="Pfam" id="PF08600">
    <property type="entry name" value="NuBaID_C"/>
    <property type="match status" value="1"/>
</dbReference>
<evidence type="ECO:0000313" key="11">
    <source>
        <dbReference type="Proteomes" id="UP000008022"/>
    </source>
</evidence>
<keyword evidence="5" id="KW-0539">Nucleus</keyword>
<reference evidence="10" key="2">
    <citation type="submission" date="2015-06" db="UniProtKB">
        <authorList>
            <consortium name="EnsemblPlants"/>
        </authorList>
    </citation>
    <scope>IDENTIFICATION</scope>
</reference>
<evidence type="ECO:0000256" key="2">
    <source>
        <dbReference type="ARBA" id="ARBA00022723"/>
    </source>
</evidence>